<evidence type="ECO:0000259" key="2">
    <source>
        <dbReference type="PROSITE" id="PS50181"/>
    </source>
</evidence>
<evidence type="ECO:0000313" key="4">
    <source>
        <dbReference type="Proteomes" id="UP000038010"/>
    </source>
</evidence>
<name>A0A0N1NZ34_9EURO</name>
<protein>
    <recommendedName>
        <fullName evidence="2">F-box domain-containing protein</fullName>
    </recommendedName>
</protein>
<sequence length="683" mass="76044">MVNLEELPAEVLHLIVNHLSTVQAITSLSQTSKKLHAIVCGDESVTYKPFVERSFPSIPTPSTWREVAKFLTSRSRAWDRRALLVRECCPPENLQLQWRPNNGRRPQMGYVPALDSYDDLTGNSIANRRETVAWGAAGKIFVRTTDRESRRWRSLNFEDDDVATNDILQLRLLRPHQKATDAETIVFRRAFGEVATLETADNEAGFHQHARFTGTHAAQLIAVNDEISPVLAISSAVRLQLYKVQTPEADIAPLETIELDTTRPLSDRRARSLQFLNSGTVALSTTSHDRDLSLEDHHIPIKVYDINGTRLSDVATPLWSSAPCGWKSLGSRQYVHILLPLDHGHRNSNGNLFLSGWNTGLARLHDTRAPESCVAQWEDTVDTGQIISLAAIGHERFLAGSDQNACLKTFDLRKPGDHRYSYLDARRPIVPHPTSPAREKQQQRLALTPPQSLDSHQRRYSHLPRDVNYFISVRTWRFQSLRTSLPPATTHNNTVPYSGSIYSLSIPSPTSPTIYAGIENHVLQLDFTSTDDIKRGRSGVDHVSIGSQATHEAKHGGGWGNGVESFHNTVFDVASYERPRPGYEATDAVLLNKQVVWHELDAQPQQNREAEDAGWDRRWRLGKSVRKDGERKQNDMGPTWGRGGGHRRGNSRAAGGGAAGRRGSASASGGGTPALAVRTHQQQ</sequence>
<feature type="compositionally biased region" description="Basic and acidic residues" evidence="1">
    <location>
        <begin position="624"/>
        <end position="634"/>
    </location>
</feature>
<dbReference type="InterPro" id="IPR036322">
    <property type="entry name" value="WD40_repeat_dom_sf"/>
</dbReference>
<comment type="caution">
    <text evidence="3">The sequence shown here is derived from an EMBL/GenBank/DDBJ whole genome shotgun (WGS) entry which is preliminary data.</text>
</comment>
<dbReference type="SUPFAM" id="SSF81383">
    <property type="entry name" value="F-box domain"/>
    <property type="match status" value="1"/>
</dbReference>
<dbReference type="STRING" id="1664694.A0A0N1NZ34"/>
<dbReference type="EMBL" id="LFJN01000011">
    <property type="protein sequence ID" value="KPI40896.1"/>
    <property type="molecule type" value="Genomic_DNA"/>
</dbReference>
<reference evidence="3 4" key="1">
    <citation type="submission" date="2015-06" db="EMBL/GenBank/DDBJ databases">
        <title>Draft genome of the ant-associated black yeast Phialophora attae CBS 131958.</title>
        <authorList>
            <person name="Moreno L.F."/>
            <person name="Stielow B.J."/>
            <person name="de Hoog S."/>
            <person name="Vicente V.A."/>
            <person name="Weiss V.A."/>
            <person name="de Vries M."/>
            <person name="Cruz L.M."/>
            <person name="Souza E.M."/>
        </authorList>
    </citation>
    <scope>NUCLEOTIDE SEQUENCE [LARGE SCALE GENOMIC DNA]</scope>
    <source>
        <strain evidence="3 4">CBS 131958</strain>
    </source>
</reference>
<gene>
    <name evidence="3" type="ORF">AB675_10861</name>
</gene>
<dbReference type="SUPFAM" id="SSF50978">
    <property type="entry name" value="WD40 repeat-like"/>
    <property type="match status" value="1"/>
</dbReference>
<dbReference type="InterPro" id="IPR036047">
    <property type="entry name" value="F-box-like_dom_sf"/>
</dbReference>
<evidence type="ECO:0000256" key="1">
    <source>
        <dbReference type="SAM" id="MobiDB-lite"/>
    </source>
</evidence>
<feature type="region of interest" description="Disordered" evidence="1">
    <location>
        <begin position="426"/>
        <end position="458"/>
    </location>
</feature>
<dbReference type="VEuPathDB" id="FungiDB:AB675_10861"/>
<feature type="region of interest" description="Disordered" evidence="1">
    <location>
        <begin position="624"/>
        <end position="683"/>
    </location>
</feature>
<dbReference type="GeneID" id="28731540"/>
<accession>A0A0N1NZ34</accession>
<dbReference type="PROSITE" id="PS50181">
    <property type="entry name" value="FBOX"/>
    <property type="match status" value="1"/>
</dbReference>
<dbReference type="AlphaFoldDB" id="A0A0N1NZ34"/>
<dbReference type="InterPro" id="IPR001810">
    <property type="entry name" value="F-box_dom"/>
</dbReference>
<keyword evidence="4" id="KW-1185">Reference proteome</keyword>
<feature type="compositionally biased region" description="Polar residues" evidence="1">
    <location>
        <begin position="443"/>
        <end position="454"/>
    </location>
</feature>
<feature type="domain" description="F-box" evidence="2">
    <location>
        <begin position="1"/>
        <end position="50"/>
    </location>
</feature>
<dbReference type="RefSeq" id="XP_018000859.1">
    <property type="nucleotide sequence ID" value="XM_018139660.1"/>
</dbReference>
<evidence type="ECO:0000313" key="3">
    <source>
        <dbReference type="EMBL" id="KPI40896.1"/>
    </source>
</evidence>
<dbReference type="OrthoDB" id="1259151at2759"/>
<dbReference type="Proteomes" id="UP000038010">
    <property type="component" value="Unassembled WGS sequence"/>
</dbReference>
<dbReference type="Pfam" id="PF00646">
    <property type="entry name" value="F-box"/>
    <property type="match status" value="1"/>
</dbReference>
<organism evidence="3 4">
    <name type="scientific">Cyphellophora attinorum</name>
    <dbReference type="NCBI Taxonomy" id="1664694"/>
    <lineage>
        <taxon>Eukaryota</taxon>
        <taxon>Fungi</taxon>
        <taxon>Dikarya</taxon>
        <taxon>Ascomycota</taxon>
        <taxon>Pezizomycotina</taxon>
        <taxon>Eurotiomycetes</taxon>
        <taxon>Chaetothyriomycetidae</taxon>
        <taxon>Chaetothyriales</taxon>
        <taxon>Cyphellophoraceae</taxon>
        <taxon>Cyphellophora</taxon>
    </lineage>
</organism>
<proteinExistence type="predicted"/>